<reference evidence="2 8" key="1">
    <citation type="submission" date="2016-10" db="EMBL/GenBank/DDBJ databases">
        <authorList>
            <person name="Varghese N."/>
            <person name="Submissions S."/>
        </authorList>
    </citation>
    <scope>NUCLEOTIDE SEQUENCE [LARGE SCALE GENOMIC DNA]</scope>
    <source>
        <strain evidence="2 8">WG10</strain>
    </source>
</reference>
<proteinExistence type="predicted"/>
<dbReference type="SUPFAM" id="SSF53335">
    <property type="entry name" value="S-adenosyl-L-methionine-dependent methyltransferases"/>
    <property type="match status" value="1"/>
</dbReference>
<dbReference type="EMBL" id="FMYT01000012">
    <property type="protein sequence ID" value="SDC71282.1"/>
    <property type="molecule type" value="Genomic_DNA"/>
</dbReference>
<dbReference type="GeneID" id="71572974"/>
<evidence type="ECO:0000313" key="8">
    <source>
        <dbReference type="Proteomes" id="UP000324896"/>
    </source>
</evidence>
<accession>A0A1G6NTM6</accession>
<evidence type="ECO:0000313" key="5">
    <source>
        <dbReference type="Proteomes" id="UP000247389"/>
    </source>
</evidence>
<evidence type="ECO:0000313" key="3">
    <source>
        <dbReference type="EMBL" id="TDS29559.1"/>
    </source>
</evidence>
<dbReference type="EMBL" id="SOEF01000014">
    <property type="protein sequence ID" value="TDX43743.1"/>
    <property type="molecule type" value="Genomic_DNA"/>
</dbReference>
<reference evidence="3 7" key="3">
    <citation type="submission" date="2019-03" db="EMBL/GenBank/DDBJ databases">
        <title>Deep subsurface shale carbon reservoir microbial communities from Ohio and West Virginia, USA.</title>
        <authorList>
            <person name="Wrighton K."/>
        </authorList>
    </citation>
    <scope>NUCLEOTIDE SEQUENCE [LARGE SCALE GENOMIC DNA]</scope>
    <source>
        <strain evidence="3 7">UTICA-S4D12</strain>
    </source>
</reference>
<evidence type="ECO:0000313" key="7">
    <source>
        <dbReference type="Proteomes" id="UP000295758"/>
    </source>
</evidence>
<dbReference type="AlphaFoldDB" id="A0A1G6NTM6"/>
<organism evidence="2 8">
    <name type="scientific">Halanaerobium congolense</name>
    <dbReference type="NCBI Taxonomy" id="54121"/>
    <lineage>
        <taxon>Bacteria</taxon>
        <taxon>Bacillati</taxon>
        <taxon>Bacillota</taxon>
        <taxon>Clostridia</taxon>
        <taxon>Halanaerobiales</taxon>
        <taxon>Halanaerobiaceae</taxon>
        <taxon>Halanaerobium</taxon>
    </lineage>
</organism>
<protein>
    <recommendedName>
        <fullName evidence="9">SAM-dependent methyltransferase</fullName>
    </recommendedName>
</protein>
<evidence type="ECO:0000313" key="2">
    <source>
        <dbReference type="EMBL" id="SDC71282.1"/>
    </source>
</evidence>
<sequence length="51" mass="5381">MTEIELLIDFHKNAKRQGPGSSADTLKALNLIGISKNKNLKIVDIGCGSGA</sequence>
<dbReference type="Gene3D" id="3.40.50.150">
    <property type="entry name" value="Vaccinia Virus protein VP39"/>
    <property type="match status" value="1"/>
</dbReference>
<evidence type="ECO:0008006" key="9">
    <source>
        <dbReference type="Google" id="ProtNLM"/>
    </source>
</evidence>
<evidence type="ECO:0000313" key="1">
    <source>
        <dbReference type="EMBL" id="PXV63505.1"/>
    </source>
</evidence>
<evidence type="ECO:0000313" key="4">
    <source>
        <dbReference type="EMBL" id="TDX43743.1"/>
    </source>
</evidence>
<gene>
    <name evidence="3" type="ORF">BY453_11746</name>
    <name evidence="4" type="ORF">C7954_11438</name>
    <name evidence="1" type="ORF">C8C78_12346</name>
    <name evidence="2" type="ORF">SAMN04488597_11247</name>
</gene>
<dbReference type="Proteomes" id="UP000295472">
    <property type="component" value="Unassembled WGS sequence"/>
</dbReference>
<name>A0A1G6NTM6_9FIRM</name>
<dbReference type="Proteomes" id="UP000324896">
    <property type="component" value="Unassembled WGS sequence"/>
</dbReference>
<dbReference type="InterPro" id="IPR029063">
    <property type="entry name" value="SAM-dependent_MTases_sf"/>
</dbReference>
<dbReference type="EMBL" id="SOAA01000017">
    <property type="protein sequence ID" value="TDS29559.1"/>
    <property type="molecule type" value="Genomic_DNA"/>
</dbReference>
<dbReference type="Proteomes" id="UP000295758">
    <property type="component" value="Unassembled WGS sequence"/>
</dbReference>
<reference evidence="1 5" key="2">
    <citation type="submission" date="2018-04" db="EMBL/GenBank/DDBJ databases">
        <title>Subsurface microbial communities from deep shales in Ohio and West Virginia, USA.</title>
        <authorList>
            <person name="Wrighton K."/>
        </authorList>
    </citation>
    <scope>NUCLEOTIDE SEQUENCE [LARGE SCALE GENOMIC DNA]</scope>
    <source>
        <strain evidence="4 6">DSMZ 11287</strain>
        <strain evidence="1 5">MSL28</strain>
    </source>
</reference>
<dbReference type="Proteomes" id="UP000247389">
    <property type="component" value="Unassembled WGS sequence"/>
</dbReference>
<dbReference type="RefSeq" id="WP_223174521.1">
    <property type="nucleotide sequence ID" value="NZ_FMYT01000012.1"/>
</dbReference>
<evidence type="ECO:0000313" key="6">
    <source>
        <dbReference type="Proteomes" id="UP000295472"/>
    </source>
</evidence>
<dbReference type="EMBL" id="QICM01000023">
    <property type="protein sequence ID" value="PXV63505.1"/>
    <property type="molecule type" value="Genomic_DNA"/>
</dbReference>